<evidence type="ECO:0000313" key="2">
    <source>
        <dbReference type="Proteomes" id="UP001633002"/>
    </source>
</evidence>
<keyword evidence="2" id="KW-1185">Reference proteome</keyword>
<organism evidence="1 2">
    <name type="scientific">Riccia sorocarpa</name>
    <dbReference type="NCBI Taxonomy" id="122646"/>
    <lineage>
        <taxon>Eukaryota</taxon>
        <taxon>Viridiplantae</taxon>
        <taxon>Streptophyta</taxon>
        <taxon>Embryophyta</taxon>
        <taxon>Marchantiophyta</taxon>
        <taxon>Marchantiopsida</taxon>
        <taxon>Marchantiidae</taxon>
        <taxon>Marchantiales</taxon>
        <taxon>Ricciaceae</taxon>
        <taxon>Riccia</taxon>
    </lineage>
</organism>
<comment type="caution">
    <text evidence="1">The sequence shown here is derived from an EMBL/GenBank/DDBJ whole genome shotgun (WGS) entry which is preliminary data.</text>
</comment>
<gene>
    <name evidence="1" type="ORF">R1sor_001455</name>
</gene>
<sequence length="339" mass="35506">MTATSGPTKLPIPVSGFKTVGPFSSSSSAWTSTLGDDKPVFVLSYGAADMPSIMPPVVCSSNNIASSDDEASSGSFDESLAISYPNLSVTSVSSCPIDKSVEVGVDSLFKGDSSVIVTDVTDNGDFCCSSTNDNRANTLSSCEAVDSSNDDVFLQTDHESGSDDFPTYEVALPGGGTLNGDADPATGGTSFSRSMGVVADTVASRSTGDYLISNRAGGLNDAPSSSLVRDIIPFQPNQLTRGQDGNQSTTGNPSFPYFQVTGGKTIIWISQTDFIVDPGIKITEIDEAVRNPKMLGKKSQYTIFAGSGIVTPQGSWTLDTKRREQNVRGVRGANVNQLH</sequence>
<accession>A0ABD3GW20</accession>
<evidence type="ECO:0000313" key="1">
    <source>
        <dbReference type="EMBL" id="KAL3683433.1"/>
    </source>
</evidence>
<reference evidence="1 2" key="1">
    <citation type="submission" date="2024-09" db="EMBL/GenBank/DDBJ databases">
        <title>Chromosome-scale assembly of Riccia sorocarpa.</title>
        <authorList>
            <person name="Paukszto L."/>
        </authorList>
    </citation>
    <scope>NUCLEOTIDE SEQUENCE [LARGE SCALE GENOMIC DNA]</scope>
    <source>
        <strain evidence="1">LP-2024</strain>
        <tissue evidence="1">Aerial parts of the thallus</tissue>
    </source>
</reference>
<dbReference type="Proteomes" id="UP001633002">
    <property type="component" value="Unassembled WGS sequence"/>
</dbReference>
<proteinExistence type="predicted"/>
<protein>
    <submittedName>
        <fullName evidence="1">Uncharacterized protein</fullName>
    </submittedName>
</protein>
<name>A0ABD3GW20_9MARC</name>
<dbReference type="EMBL" id="JBJQOH010000006">
    <property type="protein sequence ID" value="KAL3683433.1"/>
    <property type="molecule type" value="Genomic_DNA"/>
</dbReference>
<dbReference type="AlphaFoldDB" id="A0ABD3GW20"/>